<feature type="binding site" evidence="5">
    <location>
        <position position="212"/>
    </location>
    <ligand>
        <name>adenosylcob(III)alamin</name>
        <dbReference type="ChEBI" id="CHEBI:18408"/>
    </ligand>
</feature>
<comment type="caution">
    <text evidence="7">The sequence shown here is derived from an EMBL/GenBank/DDBJ whole genome shotgun (WGS) entry which is preliminary data.</text>
</comment>
<protein>
    <recommendedName>
        <fullName evidence="5">Ethanolamine ammonia-lyase small subunit</fullName>
        <shortName evidence="5">EAL small subunit</shortName>
        <ecNumber evidence="5">4.3.1.7</ecNumber>
    </recommendedName>
</protein>
<reference evidence="7 8" key="2">
    <citation type="journal article" date="2014" name="PLoS ONE">
        <title>Evolution of mitochondria reconstructed from the energy metabolism of living bacteria.</title>
        <authorList>
            <person name="Degli Esposti M."/>
            <person name="Chouaia B."/>
            <person name="Comandatore F."/>
            <person name="Crotti E."/>
            <person name="Sassera D."/>
            <person name="Lievens P.M."/>
            <person name="Daffonchio D."/>
            <person name="Bandi C."/>
        </authorList>
    </citation>
    <scope>NUCLEOTIDE SEQUENCE [LARGE SCALE GENOMIC DNA]</scope>
    <source>
        <strain evidence="7 8">SF2.1</strain>
    </source>
</reference>
<dbReference type="EMBL" id="CBLX010000016">
    <property type="protein sequence ID" value="CDG40346.1"/>
    <property type="molecule type" value="Genomic_DNA"/>
</dbReference>
<dbReference type="eggNOG" id="COG4302">
    <property type="taxonomic scope" value="Bacteria"/>
</dbReference>
<dbReference type="GO" id="GO:0006520">
    <property type="term" value="P:amino acid metabolic process"/>
    <property type="evidence" value="ECO:0007669"/>
    <property type="project" value="InterPro"/>
</dbReference>
<keyword evidence="2 5" id="KW-0456">Lyase</keyword>
<keyword evidence="4 5" id="KW-1283">Bacterial microcompartment</keyword>
<dbReference type="Pfam" id="PF05985">
    <property type="entry name" value="EutC"/>
    <property type="match status" value="1"/>
</dbReference>
<evidence type="ECO:0000256" key="2">
    <source>
        <dbReference type="ARBA" id="ARBA00023239"/>
    </source>
</evidence>
<dbReference type="EC" id="4.3.1.7" evidence="5"/>
<comment type="pathway">
    <text evidence="5">Amine and polyamine degradation; ethanolamine degradation.</text>
</comment>
<dbReference type="GO" id="GO:0009350">
    <property type="term" value="C:ethanolamine ammonia-lyase complex"/>
    <property type="evidence" value="ECO:0007669"/>
    <property type="project" value="UniProtKB-UniRule"/>
</dbReference>
<dbReference type="GO" id="GO:0031419">
    <property type="term" value="F:cobalamin binding"/>
    <property type="evidence" value="ECO:0007669"/>
    <property type="project" value="UniProtKB-UniRule"/>
</dbReference>
<evidence type="ECO:0000313" key="8">
    <source>
        <dbReference type="Proteomes" id="UP000027583"/>
    </source>
</evidence>
<evidence type="ECO:0000256" key="1">
    <source>
        <dbReference type="ARBA" id="ARBA00022628"/>
    </source>
</evidence>
<dbReference type="Gene3D" id="3.40.50.11240">
    <property type="entry name" value="Ethanolamine ammonia-lyase light chain (EutC)"/>
    <property type="match status" value="1"/>
</dbReference>
<comment type="cofactor">
    <cofactor evidence="5">
        <name>adenosylcob(III)alamin</name>
        <dbReference type="ChEBI" id="CHEBI:18408"/>
    </cofactor>
    <text evidence="5">Binds between the large and small subunits.</text>
</comment>
<reference evidence="7 8" key="1">
    <citation type="journal article" date="2014" name="Genome Biol. Evol.">
        <title>Acetic acid bacteria genomes reveal functional traits for adaptation to life in insect guts.</title>
        <authorList>
            <person name="Chouaia B."/>
            <person name="Gaiarsa S."/>
            <person name="Crotti E."/>
            <person name="Comandatore F."/>
            <person name="Degli Esposti M."/>
            <person name="Ricci I."/>
            <person name="Alma A."/>
            <person name="Favia G."/>
            <person name="Bandi C."/>
            <person name="Daffonchio D."/>
        </authorList>
    </citation>
    <scope>NUCLEOTIDE SEQUENCE [LARGE SCALE GENOMIC DNA]</scope>
    <source>
        <strain evidence="7 8">SF2.1</strain>
    </source>
</reference>
<dbReference type="UniPathway" id="UPA00560"/>
<evidence type="ECO:0000256" key="6">
    <source>
        <dbReference type="SAM" id="MobiDB-lite"/>
    </source>
</evidence>
<dbReference type="InterPro" id="IPR009246">
    <property type="entry name" value="EutC"/>
</dbReference>
<proteinExistence type="inferred from homology"/>
<keyword evidence="1 5" id="KW-0846">Cobalamin</keyword>
<dbReference type="InterPro" id="IPR042255">
    <property type="entry name" value="EutC_N"/>
</dbReference>
<feature type="binding site" evidence="5">
    <location>
        <position position="162"/>
    </location>
    <ligand>
        <name>adenosylcob(III)alamin</name>
        <dbReference type="ChEBI" id="CHEBI:18408"/>
    </ligand>
</feature>
<dbReference type="Proteomes" id="UP000027583">
    <property type="component" value="Unassembled WGS sequence"/>
</dbReference>
<dbReference type="GO" id="GO:0008851">
    <property type="term" value="F:ethanolamine ammonia-lyase activity"/>
    <property type="evidence" value="ECO:0007669"/>
    <property type="project" value="UniProtKB-UniRule"/>
</dbReference>
<evidence type="ECO:0000256" key="3">
    <source>
        <dbReference type="ARBA" id="ARBA00023285"/>
    </source>
</evidence>
<comment type="subcellular location">
    <subcellularLocation>
        <location evidence="5">Bacterial microcompartment</location>
    </subcellularLocation>
</comment>
<comment type="function">
    <text evidence="5">Catalyzes the deamination of various vicinal amino-alcohols to oxo compounds. Allows this organism to utilize ethanolamine as the sole source of nitrogen and carbon in the presence of external vitamin B12.</text>
</comment>
<evidence type="ECO:0000313" key="7">
    <source>
        <dbReference type="EMBL" id="CDG40346.1"/>
    </source>
</evidence>
<dbReference type="PIRSF" id="PIRSF018982">
    <property type="entry name" value="EutC"/>
    <property type="match status" value="1"/>
</dbReference>
<feature type="region of interest" description="Disordered" evidence="6">
    <location>
        <begin position="253"/>
        <end position="278"/>
    </location>
</feature>
<dbReference type="RefSeq" id="WP_081866856.1">
    <property type="nucleotide sequence ID" value="NZ_CBLX010000016.1"/>
</dbReference>
<dbReference type="Gene3D" id="1.10.30.40">
    <property type="entry name" value="Ethanolamine ammonia-lyase light chain (EutC), N-terminal domain"/>
    <property type="match status" value="1"/>
</dbReference>
<dbReference type="PANTHER" id="PTHR39330:SF1">
    <property type="entry name" value="ETHANOLAMINE AMMONIA-LYASE SMALL SUBUNIT"/>
    <property type="match status" value="1"/>
</dbReference>
<dbReference type="AlphaFoldDB" id="A0A060QL04"/>
<dbReference type="GO" id="GO:0031471">
    <property type="term" value="C:ethanolamine degradation polyhedral organelle"/>
    <property type="evidence" value="ECO:0007669"/>
    <property type="project" value="UniProtKB-UniRule"/>
</dbReference>
<dbReference type="PANTHER" id="PTHR39330">
    <property type="entry name" value="ETHANOLAMINE AMMONIA-LYASE LIGHT CHAIN"/>
    <property type="match status" value="1"/>
</dbReference>
<evidence type="ECO:0000256" key="5">
    <source>
        <dbReference type="HAMAP-Rule" id="MF_00601"/>
    </source>
</evidence>
<accession>A0A060QL04</accession>
<dbReference type="NCBIfam" id="NF003971">
    <property type="entry name" value="PRK05465.1"/>
    <property type="match status" value="1"/>
</dbReference>
<dbReference type="HAMAP" id="MF_00601">
    <property type="entry name" value="EutC"/>
    <property type="match status" value="1"/>
</dbReference>
<dbReference type="GO" id="GO:0046336">
    <property type="term" value="P:ethanolamine catabolic process"/>
    <property type="evidence" value="ECO:0007669"/>
    <property type="project" value="UniProtKB-UniRule"/>
</dbReference>
<gene>
    <name evidence="5" type="primary">eutC</name>
    <name evidence="7" type="ORF">ASAP_2301</name>
</gene>
<evidence type="ECO:0000256" key="4">
    <source>
        <dbReference type="ARBA" id="ARBA00024446"/>
    </source>
</evidence>
<feature type="binding site" evidence="5">
    <location>
        <position position="183"/>
    </location>
    <ligand>
        <name>adenosylcob(III)alamin</name>
        <dbReference type="ChEBI" id="CHEBI:18408"/>
    </ligand>
</feature>
<comment type="similarity">
    <text evidence="5">Belongs to the EutC family.</text>
</comment>
<dbReference type="InterPro" id="IPR042251">
    <property type="entry name" value="EutC_C"/>
</dbReference>
<name>A0A060QL04_9PROT</name>
<sequence length="278" mass="29607">MTRIEPSTSSEKAAAQHGDNGFWDVLRRETRARVGLARTGNAQTTPDVLGFQAAHAQARDAVHTPLDVPALSQALLPAVPVVVTSAAQDRPTYLRRPDLGRQLDDASRDSLKSGKWDLAIVLADGLSARAVSGYGPALFHACLAGMPDLRIAPPVIALQGRVALGDDIAQSLGARMAAVLIGERPGLSVSDSMGVYFTFEPRRGCPDSRRNCLSNIHTHGLSVTEASLKLIWLIRESQRLGLSGVDLKERAPAASATDAARMGSAPHTQINKSREESP</sequence>
<organism evidence="7 8">
    <name type="scientific">Asaia bogorensis</name>
    <dbReference type="NCBI Taxonomy" id="91915"/>
    <lineage>
        <taxon>Bacteria</taxon>
        <taxon>Pseudomonadati</taxon>
        <taxon>Pseudomonadota</taxon>
        <taxon>Alphaproteobacteria</taxon>
        <taxon>Acetobacterales</taxon>
        <taxon>Acetobacteraceae</taxon>
        <taxon>Asaia</taxon>
    </lineage>
</organism>
<comment type="catalytic activity">
    <reaction evidence="5">
        <text>ethanolamine = acetaldehyde + NH4(+)</text>
        <dbReference type="Rhea" id="RHEA:15313"/>
        <dbReference type="ChEBI" id="CHEBI:15343"/>
        <dbReference type="ChEBI" id="CHEBI:28938"/>
        <dbReference type="ChEBI" id="CHEBI:57603"/>
        <dbReference type="EC" id="4.3.1.7"/>
    </reaction>
</comment>
<comment type="subunit">
    <text evidence="5">The basic unit is a heterodimer which dimerizes to form tetramers. The heterotetramers trimerize; 6 large subunits form a core ring with 6 small subunits projecting outwards.</text>
</comment>
<keyword evidence="3 5" id="KW-0170">Cobalt</keyword>